<dbReference type="SUPFAM" id="SSF81301">
    <property type="entry name" value="Nucleotidyltransferase"/>
    <property type="match status" value="1"/>
</dbReference>
<comment type="caution">
    <text evidence="2">The sequence shown here is derived from an EMBL/GenBank/DDBJ whole genome shotgun (WGS) entry which is preliminary data.</text>
</comment>
<accession>A0ABT9IU44</accession>
<protein>
    <submittedName>
        <fullName evidence="2">Nucleotidyltransferase domain-containing protein</fullName>
    </submittedName>
</protein>
<organism evidence="2 3">
    <name type="scientific">Chengkuizengella axinellae</name>
    <dbReference type="NCBI Taxonomy" id="3064388"/>
    <lineage>
        <taxon>Bacteria</taxon>
        <taxon>Bacillati</taxon>
        <taxon>Bacillota</taxon>
        <taxon>Bacilli</taxon>
        <taxon>Bacillales</taxon>
        <taxon>Paenibacillaceae</taxon>
        <taxon>Chengkuizengella</taxon>
    </lineage>
</organism>
<dbReference type="Pfam" id="PF18765">
    <property type="entry name" value="Polbeta"/>
    <property type="match status" value="1"/>
</dbReference>
<evidence type="ECO:0000313" key="2">
    <source>
        <dbReference type="EMBL" id="MDP5272876.1"/>
    </source>
</evidence>
<name>A0ABT9IU44_9BACL</name>
<dbReference type="Proteomes" id="UP001231941">
    <property type="component" value="Unassembled WGS sequence"/>
</dbReference>
<proteinExistence type="predicted"/>
<dbReference type="Gene3D" id="3.30.460.10">
    <property type="entry name" value="Beta Polymerase, domain 2"/>
    <property type="match status" value="1"/>
</dbReference>
<sequence length="254" mass="30648">MEQWEKALDSFLIEWRRNPEVTAVMVCGSYVTGNPSPRSDIDIHIILDKNLNWRERGNKIVNGFVIEYFANPPKQIIKYFEEDYRNKRTMSMVQFLTGKVLFDRTGIIEQLKMEAAQWKNKKYEEMNETFLEIKKYSIWDSYDNLLDCYEQDRSDFLLVYHNSLCQLFSDYCSFIGYQQIPYYKIHSFLTDPKYKEKYLTDPFPDDQFRKLFIKVIEENVKELMMERYKELYGYVLEKMGGFHIDGWKIKTNVE</sequence>
<dbReference type="CDD" id="cd05403">
    <property type="entry name" value="NT_KNTase_like"/>
    <property type="match status" value="1"/>
</dbReference>
<reference evidence="2 3" key="1">
    <citation type="submission" date="2023-08" db="EMBL/GenBank/DDBJ databases">
        <authorList>
            <person name="Park J.-S."/>
        </authorList>
    </citation>
    <scope>NUCLEOTIDE SEQUENCE [LARGE SCALE GENOMIC DNA]</scope>
    <source>
        <strain evidence="2 3">2205SS18-9</strain>
    </source>
</reference>
<evidence type="ECO:0000259" key="1">
    <source>
        <dbReference type="Pfam" id="PF18765"/>
    </source>
</evidence>
<keyword evidence="3" id="KW-1185">Reference proteome</keyword>
<feature type="domain" description="Polymerase beta nucleotidyltransferase" evidence="1">
    <location>
        <begin position="16"/>
        <end position="56"/>
    </location>
</feature>
<dbReference type="EMBL" id="JAVAMP010000001">
    <property type="protein sequence ID" value="MDP5272876.1"/>
    <property type="molecule type" value="Genomic_DNA"/>
</dbReference>
<dbReference type="InterPro" id="IPR041633">
    <property type="entry name" value="Polbeta"/>
</dbReference>
<evidence type="ECO:0000313" key="3">
    <source>
        <dbReference type="Proteomes" id="UP001231941"/>
    </source>
</evidence>
<dbReference type="RefSeq" id="WP_305990178.1">
    <property type="nucleotide sequence ID" value="NZ_JAVAMP010000001.1"/>
</dbReference>
<gene>
    <name evidence="2" type="ORF">Q5Y73_02035</name>
</gene>
<dbReference type="InterPro" id="IPR043519">
    <property type="entry name" value="NT_sf"/>
</dbReference>